<reference evidence="3" key="1">
    <citation type="submission" date="2023-03" db="EMBL/GenBank/DDBJ databases">
        <title>Chromosome-level genomes of two armyworms, Mythimna separata and Mythimna loreyi, provide insights into the biosynthesis and reception of sex pheromones.</title>
        <authorList>
            <person name="Zhao H."/>
        </authorList>
    </citation>
    <scope>NUCLEOTIDE SEQUENCE</scope>
    <source>
        <strain evidence="3">BeijingLab</strain>
        <tissue evidence="3">Pupa</tissue>
    </source>
</reference>
<organism evidence="3 4">
    <name type="scientific">Mythimna separata</name>
    <name type="common">Oriental armyworm</name>
    <name type="synonym">Pseudaletia separata</name>
    <dbReference type="NCBI Taxonomy" id="271217"/>
    <lineage>
        <taxon>Eukaryota</taxon>
        <taxon>Metazoa</taxon>
        <taxon>Ecdysozoa</taxon>
        <taxon>Arthropoda</taxon>
        <taxon>Hexapoda</taxon>
        <taxon>Insecta</taxon>
        <taxon>Pterygota</taxon>
        <taxon>Neoptera</taxon>
        <taxon>Endopterygota</taxon>
        <taxon>Lepidoptera</taxon>
        <taxon>Glossata</taxon>
        <taxon>Ditrysia</taxon>
        <taxon>Noctuoidea</taxon>
        <taxon>Noctuidae</taxon>
        <taxon>Noctuinae</taxon>
        <taxon>Hadenini</taxon>
        <taxon>Mythimna</taxon>
    </lineage>
</organism>
<keyword evidence="4" id="KW-1185">Reference proteome</keyword>
<evidence type="ECO:0000313" key="4">
    <source>
        <dbReference type="Proteomes" id="UP001231518"/>
    </source>
</evidence>
<evidence type="ECO:0000256" key="2">
    <source>
        <dbReference type="SAM" id="Phobius"/>
    </source>
</evidence>
<evidence type="ECO:0000256" key="1">
    <source>
        <dbReference type="SAM" id="MobiDB-lite"/>
    </source>
</evidence>
<evidence type="ECO:0000313" key="3">
    <source>
        <dbReference type="EMBL" id="KAJ8730183.1"/>
    </source>
</evidence>
<keyword evidence="2" id="KW-0472">Membrane</keyword>
<comment type="caution">
    <text evidence="3">The sequence shown here is derived from an EMBL/GenBank/DDBJ whole genome shotgun (WGS) entry which is preliminary data.</text>
</comment>
<keyword evidence="2" id="KW-0812">Transmembrane</keyword>
<feature type="region of interest" description="Disordered" evidence="1">
    <location>
        <begin position="70"/>
        <end position="106"/>
    </location>
</feature>
<protein>
    <submittedName>
        <fullName evidence="3">Uncharacterized protein</fullName>
    </submittedName>
</protein>
<feature type="transmembrane region" description="Helical" evidence="2">
    <location>
        <begin position="208"/>
        <end position="230"/>
    </location>
</feature>
<feature type="compositionally biased region" description="Basic and acidic residues" evidence="1">
    <location>
        <begin position="72"/>
        <end position="83"/>
    </location>
</feature>
<sequence>MEVRNVDPFLTHPSQPYMSQFQANRNRPQQVLNTNVMYRRQPQIPVTETPNNRNMTFGAFMDALNEVSQRNQHKEEDLQRLRAAESTGRDGNPVYTTLPRPAGFPTPNYKPPPEYNELAIHEIPPHGPPTPPSSAQPKGALLKPDFSSILTPHPTKSKFSGLLGLIFSLLSGGSSGGQFSGLKDILLEGIIRPLLGSKGELKPLISKLSIPVIGLVLINIEVLITVWWLWEECPGYTPQPAPSTPTYAKPTAPSYNSNYNSYR</sequence>
<name>A0AAD7YWA8_MYTSE</name>
<accession>A0AAD7YWA8</accession>
<gene>
    <name evidence="3" type="ORF">PYW07_017221</name>
</gene>
<proteinExistence type="predicted"/>
<keyword evidence="2" id="KW-1133">Transmembrane helix</keyword>
<dbReference type="Proteomes" id="UP001231518">
    <property type="component" value="Chromosome 9"/>
</dbReference>
<dbReference type="AlphaFoldDB" id="A0AAD7YWA8"/>
<dbReference type="EMBL" id="JARGEI010000006">
    <property type="protein sequence ID" value="KAJ8730183.1"/>
    <property type="molecule type" value="Genomic_DNA"/>
</dbReference>